<dbReference type="GO" id="GO:0004168">
    <property type="term" value="F:dolichol kinase activity"/>
    <property type="evidence" value="ECO:0007669"/>
    <property type="project" value="UniProtKB-EC"/>
</dbReference>
<dbReference type="GO" id="GO:0005789">
    <property type="term" value="C:endoplasmic reticulum membrane"/>
    <property type="evidence" value="ECO:0007669"/>
    <property type="project" value="UniProtKB-SubCell"/>
</dbReference>
<reference evidence="11" key="2">
    <citation type="submission" date="2021-09" db="EMBL/GenBank/DDBJ databases">
        <authorList>
            <person name="Jia N."/>
            <person name="Wang J."/>
            <person name="Shi W."/>
            <person name="Du L."/>
            <person name="Sun Y."/>
            <person name="Zhan W."/>
            <person name="Jiang J."/>
            <person name="Wang Q."/>
            <person name="Zhang B."/>
            <person name="Ji P."/>
            <person name="Sakyi L.B."/>
            <person name="Cui X."/>
            <person name="Yuan T."/>
            <person name="Jiang B."/>
            <person name="Yang W."/>
            <person name="Lam T.T.-Y."/>
            <person name="Chang Q."/>
            <person name="Ding S."/>
            <person name="Wang X."/>
            <person name="Zhu J."/>
            <person name="Ruan X."/>
            <person name="Zhao L."/>
            <person name="Wei J."/>
            <person name="Que T."/>
            <person name="Du C."/>
            <person name="Cheng J."/>
            <person name="Dai P."/>
            <person name="Han X."/>
            <person name="Huang E."/>
            <person name="Gao Y."/>
            <person name="Liu J."/>
            <person name="Shao H."/>
            <person name="Ye R."/>
            <person name="Li L."/>
            <person name="Wei W."/>
            <person name="Wang X."/>
            <person name="Wang C."/>
            <person name="Huo Q."/>
            <person name="Li W."/>
            <person name="Guo W."/>
            <person name="Chen H."/>
            <person name="Chen S."/>
            <person name="Zhou L."/>
            <person name="Zhou L."/>
            <person name="Ni X."/>
            <person name="Tian J."/>
            <person name="Zhou Y."/>
            <person name="Sheng Y."/>
            <person name="Liu T."/>
            <person name="Pan Y."/>
            <person name="Xia L."/>
            <person name="Li J."/>
            <person name="Zhao F."/>
            <person name="Cao W."/>
        </authorList>
    </citation>
    <scope>NUCLEOTIDE SEQUENCE</scope>
    <source>
        <strain evidence="11">Rmic-2018</strain>
        <tissue evidence="11">Larvae</tissue>
    </source>
</reference>
<dbReference type="EMBL" id="JABSTU010000007">
    <property type="protein sequence ID" value="KAH8026079.1"/>
    <property type="molecule type" value="Genomic_DNA"/>
</dbReference>
<organism evidence="11 12">
    <name type="scientific">Rhipicephalus microplus</name>
    <name type="common">Cattle tick</name>
    <name type="synonym">Boophilus microplus</name>
    <dbReference type="NCBI Taxonomy" id="6941"/>
    <lineage>
        <taxon>Eukaryota</taxon>
        <taxon>Metazoa</taxon>
        <taxon>Ecdysozoa</taxon>
        <taxon>Arthropoda</taxon>
        <taxon>Chelicerata</taxon>
        <taxon>Arachnida</taxon>
        <taxon>Acari</taxon>
        <taxon>Parasitiformes</taxon>
        <taxon>Ixodida</taxon>
        <taxon>Ixodoidea</taxon>
        <taxon>Ixodidae</taxon>
        <taxon>Rhipicephalinae</taxon>
        <taxon>Rhipicephalus</taxon>
        <taxon>Boophilus</taxon>
    </lineage>
</organism>
<evidence type="ECO:0000256" key="6">
    <source>
        <dbReference type="ARBA" id="ARBA00022777"/>
    </source>
</evidence>
<evidence type="ECO:0000256" key="10">
    <source>
        <dbReference type="SAM" id="Phobius"/>
    </source>
</evidence>
<keyword evidence="12" id="KW-1185">Reference proteome</keyword>
<protein>
    <recommendedName>
        <fullName evidence="3">dolichol kinase</fullName>
        <ecNumber evidence="3">2.7.1.108</ecNumber>
    </recommendedName>
</protein>
<comment type="similarity">
    <text evidence="2">Belongs to the polyprenol kinase family.</text>
</comment>
<evidence type="ECO:0000313" key="12">
    <source>
        <dbReference type="Proteomes" id="UP000821866"/>
    </source>
</evidence>
<dbReference type="Proteomes" id="UP000821866">
    <property type="component" value="Unassembled WGS sequence"/>
</dbReference>
<dbReference type="PANTHER" id="PTHR13205:SF15">
    <property type="entry name" value="DOLICHOL KINASE"/>
    <property type="match status" value="1"/>
</dbReference>
<dbReference type="PANTHER" id="PTHR13205">
    <property type="entry name" value="TRANSMEMBRANE PROTEIN 15-RELATED"/>
    <property type="match status" value="1"/>
</dbReference>
<keyword evidence="4" id="KW-0808">Transferase</keyword>
<dbReference type="InterPro" id="IPR032974">
    <property type="entry name" value="Polypren_kinase"/>
</dbReference>
<dbReference type="EC" id="2.7.1.108" evidence="3"/>
<keyword evidence="9 10" id="KW-0472">Membrane</keyword>
<evidence type="ECO:0000256" key="8">
    <source>
        <dbReference type="ARBA" id="ARBA00022989"/>
    </source>
</evidence>
<evidence type="ECO:0000256" key="2">
    <source>
        <dbReference type="ARBA" id="ARBA00010794"/>
    </source>
</evidence>
<evidence type="ECO:0000256" key="1">
    <source>
        <dbReference type="ARBA" id="ARBA00004477"/>
    </source>
</evidence>
<dbReference type="VEuPathDB" id="VectorBase:LOC119170389"/>
<gene>
    <name evidence="11" type="ORF">HPB51_015428</name>
</gene>
<dbReference type="AlphaFoldDB" id="A0A9J6DV46"/>
<keyword evidence="5 10" id="KW-0812">Transmembrane</keyword>
<name>A0A9J6DV46_RHIMP</name>
<comment type="caution">
    <text evidence="11">The sequence shown here is derived from an EMBL/GenBank/DDBJ whole genome shotgun (WGS) entry which is preliminary data.</text>
</comment>
<comment type="subcellular location">
    <subcellularLocation>
        <location evidence="1">Endoplasmic reticulum membrane</location>
        <topology evidence="1">Multi-pass membrane protein</topology>
    </subcellularLocation>
</comment>
<accession>A0A9J6DV46</accession>
<proteinExistence type="inferred from homology"/>
<sequence>MVSWAVLLVIAGLFVYWYTSNYSESSTVVRKAFHAAVVSVFLPGVILDPDLMYLACGAALGVFALLEVFRTLSIPPVGPRIQNAFAMFVDEKDCRHAHSDTCLSIRWLCRTPAALSGTDGRPRQNANFT</sequence>
<keyword evidence="8 10" id="KW-1133">Transmembrane helix</keyword>
<keyword evidence="7" id="KW-0256">Endoplasmic reticulum</keyword>
<dbReference type="GO" id="GO:0043048">
    <property type="term" value="P:dolichyl monophosphate biosynthetic process"/>
    <property type="evidence" value="ECO:0007669"/>
    <property type="project" value="TreeGrafter"/>
</dbReference>
<reference evidence="11" key="1">
    <citation type="journal article" date="2020" name="Cell">
        <title>Large-Scale Comparative Analyses of Tick Genomes Elucidate Their Genetic Diversity and Vector Capacities.</title>
        <authorList>
            <consortium name="Tick Genome and Microbiome Consortium (TIGMIC)"/>
            <person name="Jia N."/>
            <person name="Wang J."/>
            <person name="Shi W."/>
            <person name="Du L."/>
            <person name="Sun Y."/>
            <person name="Zhan W."/>
            <person name="Jiang J.F."/>
            <person name="Wang Q."/>
            <person name="Zhang B."/>
            <person name="Ji P."/>
            <person name="Bell-Sakyi L."/>
            <person name="Cui X.M."/>
            <person name="Yuan T.T."/>
            <person name="Jiang B.G."/>
            <person name="Yang W.F."/>
            <person name="Lam T.T."/>
            <person name="Chang Q.C."/>
            <person name="Ding S.J."/>
            <person name="Wang X.J."/>
            <person name="Zhu J.G."/>
            <person name="Ruan X.D."/>
            <person name="Zhao L."/>
            <person name="Wei J.T."/>
            <person name="Ye R.Z."/>
            <person name="Que T.C."/>
            <person name="Du C.H."/>
            <person name="Zhou Y.H."/>
            <person name="Cheng J.X."/>
            <person name="Dai P.F."/>
            <person name="Guo W.B."/>
            <person name="Han X.H."/>
            <person name="Huang E.J."/>
            <person name="Li L.F."/>
            <person name="Wei W."/>
            <person name="Gao Y.C."/>
            <person name="Liu J.Z."/>
            <person name="Shao H.Z."/>
            <person name="Wang X."/>
            <person name="Wang C.C."/>
            <person name="Yang T.C."/>
            <person name="Huo Q.B."/>
            <person name="Li W."/>
            <person name="Chen H.Y."/>
            <person name="Chen S.E."/>
            <person name="Zhou L.G."/>
            <person name="Ni X.B."/>
            <person name="Tian J.H."/>
            <person name="Sheng Y."/>
            <person name="Liu T."/>
            <person name="Pan Y.S."/>
            <person name="Xia L.Y."/>
            <person name="Li J."/>
            <person name="Zhao F."/>
            <person name="Cao W.C."/>
        </authorList>
    </citation>
    <scope>NUCLEOTIDE SEQUENCE</scope>
    <source>
        <strain evidence="11">Rmic-2018</strain>
    </source>
</reference>
<evidence type="ECO:0000256" key="4">
    <source>
        <dbReference type="ARBA" id="ARBA00022679"/>
    </source>
</evidence>
<feature type="transmembrane region" description="Helical" evidence="10">
    <location>
        <begin position="51"/>
        <end position="69"/>
    </location>
</feature>
<evidence type="ECO:0000256" key="9">
    <source>
        <dbReference type="ARBA" id="ARBA00023136"/>
    </source>
</evidence>
<evidence type="ECO:0000256" key="7">
    <source>
        <dbReference type="ARBA" id="ARBA00022824"/>
    </source>
</evidence>
<evidence type="ECO:0000313" key="11">
    <source>
        <dbReference type="EMBL" id="KAH8026079.1"/>
    </source>
</evidence>
<evidence type="ECO:0000256" key="3">
    <source>
        <dbReference type="ARBA" id="ARBA00012132"/>
    </source>
</evidence>
<keyword evidence="6" id="KW-0418">Kinase</keyword>
<evidence type="ECO:0000256" key="5">
    <source>
        <dbReference type="ARBA" id="ARBA00022692"/>
    </source>
</evidence>